<comment type="similarity">
    <text evidence="2">Belongs to the glycosyltransferase 29 family.</text>
</comment>
<keyword evidence="9" id="KW-0333">Golgi apparatus</keyword>
<feature type="signal peptide" evidence="15">
    <location>
        <begin position="1"/>
        <end position="22"/>
    </location>
</feature>
<keyword evidence="8" id="KW-1133">Transmembrane helix</keyword>
<evidence type="ECO:0000256" key="12">
    <source>
        <dbReference type="ARBA" id="ARBA00023157"/>
    </source>
</evidence>
<dbReference type="EMBL" id="JAICCE010000017">
    <property type="protein sequence ID" value="KAG9266085.1"/>
    <property type="molecule type" value="Genomic_DNA"/>
</dbReference>
<keyword evidence="7" id="KW-0730">Sialic acid</keyword>
<dbReference type="GO" id="GO:0009311">
    <property type="term" value="P:oligosaccharide metabolic process"/>
    <property type="evidence" value="ECO:0007669"/>
    <property type="project" value="TreeGrafter"/>
</dbReference>
<evidence type="ECO:0000256" key="5">
    <source>
        <dbReference type="ARBA" id="ARBA00022692"/>
    </source>
</evidence>
<keyword evidence="6" id="KW-0735">Signal-anchor</keyword>
<dbReference type="Gene3D" id="3.90.1480.20">
    <property type="entry name" value="Glycosyl transferase family 29"/>
    <property type="match status" value="1"/>
</dbReference>
<dbReference type="InterPro" id="IPR038578">
    <property type="entry name" value="GT29-like_sf"/>
</dbReference>
<name>A0A8T2L7U2_ASTMX</name>
<comment type="subcellular location">
    <subcellularLocation>
        <location evidence="1">Golgi apparatus membrane</location>
        <topology evidence="1">Single-pass type II membrane protein</topology>
    </subcellularLocation>
</comment>
<keyword evidence="4" id="KW-0808">Transferase</keyword>
<dbReference type="PANTHER" id="PTHR45906:SF4">
    <property type="entry name" value="ALPHA-N-ACETYL-NEURAMINYL-2,3-BETA-GALACTOSYL-1,3-N-ACETYL-GALACTOSAMINIDE ALPHA-2,6-SIALYLTRANSFERASE"/>
    <property type="match status" value="1"/>
</dbReference>
<sequence length="209" mass="24287">MYADNSLLVLCVQHLSLHCGHCAVVSSSGHMRGSWRGSEVDGHECVIRMNAAPTWGFEADVGNRTSVRVVSHTSVPHLLRREDMFFKHEADTLYVVWGPERNMRQDGKGRVFNTLVKLAKKYPRTHIYAVSRDKVLYCDRVFQEETGKNSVANHASVPYHYYELYRLDECGMYRVHERARRGAHRFITEKQVFARWAKLYNITFTHPAW</sequence>
<keyword evidence="13" id="KW-0325">Glycoprotein</keyword>
<dbReference type="InterPro" id="IPR001675">
    <property type="entry name" value="Glyco_trans_29"/>
</dbReference>
<keyword evidence="5" id="KW-0812">Transmembrane</keyword>
<dbReference type="GO" id="GO:0001574">
    <property type="term" value="P:ganglioside biosynthetic process"/>
    <property type="evidence" value="ECO:0007669"/>
    <property type="project" value="TreeGrafter"/>
</dbReference>
<keyword evidence="11" id="KW-0472">Membrane</keyword>
<dbReference type="AlphaFoldDB" id="A0A8T2L7U2"/>
<keyword evidence="15" id="KW-0732">Signal</keyword>
<dbReference type="GO" id="GO:0000139">
    <property type="term" value="C:Golgi membrane"/>
    <property type="evidence" value="ECO:0007669"/>
    <property type="project" value="UniProtKB-SubCell"/>
</dbReference>
<evidence type="ECO:0000256" key="6">
    <source>
        <dbReference type="ARBA" id="ARBA00022968"/>
    </source>
</evidence>
<evidence type="ECO:0000256" key="11">
    <source>
        <dbReference type="ARBA" id="ARBA00023136"/>
    </source>
</evidence>
<gene>
    <name evidence="16" type="primary">ST6GALNAC4</name>
    <name evidence="16" type="ORF">AMEX_G20587</name>
</gene>
<evidence type="ECO:0000256" key="8">
    <source>
        <dbReference type="ARBA" id="ARBA00022989"/>
    </source>
</evidence>
<dbReference type="OrthoDB" id="10264956at2759"/>
<organism evidence="16 17">
    <name type="scientific">Astyanax mexicanus</name>
    <name type="common">Blind cave fish</name>
    <name type="synonym">Astyanax fasciatus mexicanus</name>
    <dbReference type="NCBI Taxonomy" id="7994"/>
    <lineage>
        <taxon>Eukaryota</taxon>
        <taxon>Metazoa</taxon>
        <taxon>Chordata</taxon>
        <taxon>Craniata</taxon>
        <taxon>Vertebrata</taxon>
        <taxon>Euteleostomi</taxon>
        <taxon>Actinopterygii</taxon>
        <taxon>Neopterygii</taxon>
        <taxon>Teleostei</taxon>
        <taxon>Ostariophysi</taxon>
        <taxon>Characiformes</taxon>
        <taxon>Characoidei</taxon>
        <taxon>Acestrorhamphidae</taxon>
        <taxon>Acestrorhamphinae</taxon>
        <taxon>Astyanax</taxon>
    </lineage>
</organism>
<evidence type="ECO:0000256" key="10">
    <source>
        <dbReference type="ARBA" id="ARBA00023098"/>
    </source>
</evidence>
<protein>
    <submittedName>
        <fullName evidence="16">Alpha-N-acetyl-neuraminyl-2,3-beta-galactosyl-1, 3-N-acetyl-galactosaminide alpha-2,6-sialyltransferase</fullName>
    </submittedName>
</protein>
<dbReference type="Pfam" id="PF00777">
    <property type="entry name" value="Glyco_transf_29"/>
    <property type="match status" value="1"/>
</dbReference>
<dbReference type="GO" id="GO:0001665">
    <property type="term" value="F:alpha-N-acetylgalactosaminide alpha-2,6-sialyltransferase activity"/>
    <property type="evidence" value="ECO:0007669"/>
    <property type="project" value="TreeGrafter"/>
</dbReference>
<accession>A0A8T2L7U2</accession>
<keyword evidence="3" id="KW-0328">Glycosyltransferase</keyword>
<keyword evidence="12" id="KW-1015">Disulfide bond</keyword>
<reference evidence="16 17" key="1">
    <citation type="submission" date="2021-07" db="EMBL/GenBank/DDBJ databases">
        <authorList>
            <person name="Imarazene B."/>
            <person name="Zahm M."/>
            <person name="Klopp C."/>
            <person name="Cabau C."/>
            <person name="Beille S."/>
            <person name="Jouanno E."/>
            <person name="Castinel A."/>
            <person name="Lluch J."/>
            <person name="Gil L."/>
            <person name="Kuchtly C."/>
            <person name="Lopez Roques C."/>
            <person name="Donnadieu C."/>
            <person name="Parrinello H."/>
            <person name="Journot L."/>
            <person name="Du K."/>
            <person name="Schartl M."/>
            <person name="Retaux S."/>
            <person name="Guiguen Y."/>
        </authorList>
    </citation>
    <scope>NUCLEOTIDE SEQUENCE [LARGE SCALE GENOMIC DNA]</scope>
    <source>
        <strain evidence="16">Pach_M1</strain>
        <tissue evidence="16">Testis</tissue>
    </source>
</reference>
<dbReference type="Proteomes" id="UP000752171">
    <property type="component" value="Unassembled WGS sequence"/>
</dbReference>
<evidence type="ECO:0000256" key="9">
    <source>
        <dbReference type="ARBA" id="ARBA00023034"/>
    </source>
</evidence>
<feature type="chain" id="PRO_5035769512" evidence="15">
    <location>
        <begin position="23"/>
        <end position="209"/>
    </location>
</feature>
<proteinExistence type="inferred from homology"/>
<comment type="caution">
    <text evidence="16">The sequence shown here is derived from an EMBL/GenBank/DDBJ whole genome shotgun (WGS) entry which is preliminary data.</text>
</comment>
<comment type="catalytic activity">
    <reaction evidence="14">
        <text>a ganglioside GM1b (d18:1(4E)) + CMP-N-acetyl-beta-neuraminate = a ganglioside GD1alpha (d18:1(4E)) + CMP + H(+)</text>
        <dbReference type="Rhea" id="RHEA:41968"/>
        <dbReference type="ChEBI" id="CHEBI:15378"/>
        <dbReference type="ChEBI" id="CHEBI:57812"/>
        <dbReference type="ChEBI" id="CHEBI:60377"/>
        <dbReference type="ChEBI" id="CHEBI:78568"/>
        <dbReference type="ChEBI" id="CHEBI:78569"/>
    </reaction>
    <physiologicalReaction direction="left-to-right" evidence="14">
        <dbReference type="Rhea" id="RHEA:41969"/>
    </physiologicalReaction>
</comment>
<evidence type="ECO:0000256" key="13">
    <source>
        <dbReference type="ARBA" id="ARBA00023180"/>
    </source>
</evidence>
<evidence type="ECO:0000313" key="17">
    <source>
        <dbReference type="Proteomes" id="UP000752171"/>
    </source>
</evidence>
<evidence type="ECO:0000313" key="16">
    <source>
        <dbReference type="EMBL" id="KAG9266085.1"/>
    </source>
</evidence>
<dbReference type="PANTHER" id="PTHR45906">
    <property type="entry name" value="ALPHA-N-ACETYL-NEURAMINYL-2,3-BETA-GALACTOSYL-1, 3-N-ACETYL-GALACTOSAMINIDE ALPHA-2,6-SIALYLTRANSFERASE-LIKE"/>
    <property type="match status" value="1"/>
</dbReference>
<evidence type="ECO:0000256" key="3">
    <source>
        <dbReference type="ARBA" id="ARBA00022676"/>
    </source>
</evidence>
<evidence type="ECO:0000256" key="15">
    <source>
        <dbReference type="SAM" id="SignalP"/>
    </source>
</evidence>
<keyword evidence="10" id="KW-0443">Lipid metabolism</keyword>
<evidence type="ECO:0000256" key="1">
    <source>
        <dbReference type="ARBA" id="ARBA00004323"/>
    </source>
</evidence>
<evidence type="ECO:0000256" key="2">
    <source>
        <dbReference type="ARBA" id="ARBA00006003"/>
    </source>
</evidence>
<evidence type="ECO:0000256" key="14">
    <source>
        <dbReference type="ARBA" id="ARBA00043744"/>
    </source>
</evidence>
<evidence type="ECO:0000256" key="7">
    <source>
        <dbReference type="ARBA" id="ARBA00022981"/>
    </source>
</evidence>
<evidence type="ECO:0000256" key="4">
    <source>
        <dbReference type="ARBA" id="ARBA00022679"/>
    </source>
</evidence>